<feature type="compositionally biased region" description="Basic and acidic residues" evidence="6">
    <location>
        <begin position="50"/>
        <end position="62"/>
    </location>
</feature>
<evidence type="ECO:0000256" key="3">
    <source>
        <dbReference type="ARBA" id="ARBA00022525"/>
    </source>
</evidence>
<dbReference type="Gene3D" id="2.60.40.740">
    <property type="match status" value="1"/>
</dbReference>
<dbReference type="Pfam" id="PF20623">
    <property type="entry name" value="Sgo0707_N2"/>
    <property type="match status" value="1"/>
</dbReference>
<dbReference type="InterPro" id="IPR041033">
    <property type="entry name" value="SpaA_PFL_dom_1"/>
</dbReference>
<dbReference type="Proteomes" id="UP000217881">
    <property type="component" value="Unassembled WGS sequence"/>
</dbReference>
<name>A0A2A3ZL56_BREAU</name>
<comment type="similarity">
    <text evidence="1">Belongs to the serine-aspartate repeat-containing protein (SDr) family.</text>
</comment>
<evidence type="ECO:0000256" key="8">
    <source>
        <dbReference type="SAM" id="SignalP"/>
    </source>
</evidence>
<dbReference type="PANTHER" id="PTHR36108">
    <property type="entry name" value="COLOSSIN-B-RELATED"/>
    <property type="match status" value="1"/>
</dbReference>
<dbReference type="EMBL" id="CP025334">
    <property type="protein sequence ID" value="AZT98822.1"/>
    <property type="molecule type" value="Genomic_DNA"/>
</dbReference>
<evidence type="ECO:0000256" key="5">
    <source>
        <dbReference type="ARBA" id="ARBA00023088"/>
    </source>
</evidence>
<evidence type="ECO:0000313" key="10">
    <source>
        <dbReference type="EMBL" id="AZT98822.1"/>
    </source>
</evidence>
<sequence length="464" mass="48470">MKTSFLKRVKWVPALAAAAALSLVGVGISTPADAAVGNINPDTPSSLTIHKYDGDQQERGDGTEIDDPSSLGDPLDGVEFTITPVTQRNGEPIDLDTAPGWDLIDGATVGDVKGGGGYTLGTPQKVTTGGDGTVTTDLPHGLYLVEETGSGDHNVISPAEPFLVTLPLPQSGGKWLYDAHVYPKNKTNQTTPTKEVAAPATPVLGNTVTWTITAPVPNIGNDDTYRSFAITDSLDPRLTCESIAVEGFTSGTDYTATCDGQTANVKFTSTGLGKLTGGDNVKMTVTTTVTSLGDNGVIENDAVVNTNGSEVTSNPAKTNWGPLQILKYADDDTSATLSGAVFEVYADRDGQPIGKITTGSNGTANISLWVGNGDTTTKNYWVKETEAPAGYVLPSDPWSQAIPVVANGEASPYVVQISNTQKEHGELPFTGADGKMLLTLIGIALLLLAIGAAVIRYTRRARQS</sequence>
<dbReference type="Proteomes" id="UP000282731">
    <property type="component" value="Chromosome"/>
</dbReference>
<evidence type="ECO:0000313" key="13">
    <source>
        <dbReference type="Proteomes" id="UP000282731"/>
    </source>
</evidence>
<dbReference type="PANTHER" id="PTHR36108:SF13">
    <property type="entry name" value="COLOSSIN-B-RELATED"/>
    <property type="match status" value="1"/>
</dbReference>
<keyword evidence="7" id="KW-0812">Transmembrane</keyword>
<feature type="signal peptide" evidence="8">
    <location>
        <begin position="1"/>
        <end position="34"/>
    </location>
</feature>
<evidence type="ECO:0000256" key="1">
    <source>
        <dbReference type="ARBA" id="ARBA00007257"/>
    </source>
</evidence>
<dbReference type="InterPro" id="IPR032364">
    <property type="entry name" value="GramPos_pilinD1_N"/>
</dbReference>
<keyword evidence="5" id="KW-0572">Peptidoglycan-anchor</keyword>
<evidence type="ECO:0000256" key="7">
    <source>
        <dbReference type="SAM" id="Phobius"/>
    </source>
</evidence>
<feature type="transmembrane region" description="Helical" evidence="7">
    <location>
        <begin position="436"/>
        <end position="455"/>
    </location>
</feature>
<dbReference type="InterPro" id="IPR019931">
    <property type="entry name" value="LPXTG_anchor"/>
</dbReference>
<gene>
    <name evidence="11" type="ORF">CIK59_18370</name>
    <name evidence="10" type="ORF">CXR27_18860</name>
</gene>
<feature type="domain" description="Gram-positive cocci surface proteins LPxTG" evidence="9">
    <location>
        <begin position="427"/>
        <end position="464"/>
    </location>
</feature>
<evidence type="ECO:0000313" key="12">
    <source>
        <dbReference type="Proteomes" id="UP000217881"/>
    </source>
</evidence>
<dbReference type="InterPro" id="IPR046473">
    <property type="entry name" value="Sgo0707-like_N2"/>
</dbReference>
<reference evidence="10 13" key="2">
    <citation type="submission" date="2017-12" db="EMBL/GenBank/DDBJ databases">
        <authorList>
            <person name="Levesque S."/>
        </authorList>
    </citation>
    <scope>NUCLEOTIDE SEQUENCE [LARGE SCALE GENOMIC DNA]</scope>
    <source>
        <strain evidence="10 13">SMQ-1420</strain>
    </source>
</reference>
<dbReference type="Pfam" id="PF16555">
    <property type="entry name" value="GramPos_pilinD1"/>
    <property type="match status" value="1"/>
</dbReference>
<dbReference type="Gene3D" id="2.60.40.10">
    <property type="entry name" value="Immunoglobulins"/>
    <property type="match status" value="2"/>
</dbReference>
<reference evidence="11 12" key="1">
    <citation type="journal article" date="2017" name="Elife">
        <title>Extensive horizontal gene transfer in cheese-associated bacteria.</title>
        <authorList>
            <person name="Bonham K.S."/>
            <person name="Wolfe B.E."/>
            <person name="Dutton R.J."/>
        </authorList>
    </citation>
    <scope>NUCLEOTIDE SEQUENCE [LARGE SCALE GENOMIC DNA]</scope>
    <source>
        <strain evidence="11 12">738_8</strain>
    </source>
</reference>
<dbReference type="RefSeq" id="WP_009884436.1">
    <property type="nucleotide sequence ID" value="NZ_AAGP01000033.1"/>
</dbReference>
<keyword evidence="7" id="KW-0472">Membrane</keyword>
<reference evidence="10 13" key="3">
    <citation type="submission" date="2019-01" db="EMBL/GenBank/DDBJ databases">
        <title>Comparative genomic analysis of Brevibacterium aurantiacum sheds light on its evolution and its adaptation to smear-ripened cheeses.</title>
        <authorList>
            <person name="Moineau S."/>
        </authorList>
    </citation>
    <scope>NUCLEOTIDE SEQUENCE [LARGE SCALE GENOMIC DNA]</scope>
    <source>
        <strain evidence="10 13">SMQ-1420</strain>
    </source>
</reference>
<protein>
    <submittedName>
        <fullName evidence="11">Isopeptide-forming domain-containing fimbrial protein</fullName>
    </submittedName>
</protein>
<feature type="region of interest" description="Disordered" evidence="6">
    <location>
        <begin position="37"/>
        <end position="74"/>
    </location>
</feature>
<evidence type="ECO:0000313" key="11">
    <source>
        <dbReference type="EMBL" id="PCC52105.1"/>
    </source>
</evidence>
<evidence type="ECO:0000256" key="6">
    <source>
        <dbReference type="SAM" id="MobiDB-lite"/>
    </source>
</evidence>
<dbReference type="AlphaFoldDB" id="A0A2A3ZL56"/>
<dbReference type="NCBIfam" id="NF033902">
    <property type="entry name" value="iso_D2_wall_anc"/>
    <property type="match status" value="1"/>
</dbReference>
<dbReference type="NCBIfam" id="TIGR04226">
    <property type="entry name" value="RrgB_K2N_iso_D2"/>
    <property type="match status" value="1"/>
</dbReference>
<dbReference type="GO" id="GO:0005975">
    <property type="term" value="P:carbohydrate metabolic process"/>
    <property type="evidence" value="ECO:0007669"/>
    <property type="project" value="UniProtKB-ARBA"/>
</dbReference>
<dbReference type="PROSITE" id="PS50847">
    <property type="entry name" value="GRAM_POS_ANCHORING"/>
    <property type="match status" value="1"/>
</dbReference>
<dbReference type="InterPro" id="IPR026466">
    <property type="entry name" value="Fim_isopep_form_D2_dom"/>
</dbReference>
<dbReference type="InterPro" id="IPR048052">
    <property type="entry name" value="FM1-like"/>
</dbReference>
<keyword evidence="2" id="KW-0134">Cell wall</keyword>
<dbReference type="EMBL" id="NRHA01000033">
    <property type="protein sequence ID" value="PCC52105.1"/>
    <property type="molecule type" value="Genomic_DNA"/>
</dbReference>
<organism evidence="11 12">
    <name type="scientific">Brevibacterium aurantiacum</name>
    <dbReference type="NCBI Taxonomy" id="273384"/>
    <lineage>
        <taxon>Bacteria</taxon>
        <taxon>Bacillati</taxon>
        <taxon>Actinomycetota</taxon>
        <taxon>Actinomycetes</taxon>
        <taxon>Micrococcales</taxon>
        <taxon>Brevibacteriaceae</taxon>
        <taxon>Brevibacterium</taxon>
    </lineage>
</organism>
<keyword evidence="4 8" id="KW-0732">Signal</keyword>
<evidence type="ECO:0000256" key="4">
    <source>
        <dbReference type="ARBA" id="ARBA00022729"/>
    </source>
</evidence>
<keyword evidence="7" id="KW-1133">Transmembrane helix</keyword>
<accession>A0A2A3ZL56</accession>
<evidence type="ECO:0000259" key="9">
    <source>
        <dbReference type="PROSITE" id="PS50847"/>
    </source>
</evidence>
<dbReference type="InterPro" id="IPR013783">
    <property type="entry name" value="Ig-like_fold"/>
</dbReference>
<evidence type="ECO:0000256" key="2">
    <source>
        <dbReference type="ARBA" id="ARBA00022512"/>
    </source>
</evidence>
<feature type="chain" id="PRO_5044065270" evidence="8">
    <location>
        <begin position="35"/>
        <end position="464"/>
    </location>
</feature>
<dbReference type="Pfam" id="PF17802">
    <property type="entry name" value="SpaA"/>
    <property type="match status" value="1"/>
</dbReference>
<proteinExistence type="inferred from homology"/>
<keyword evidence="3" id="KW-0964">Secreted</keyword>